<reference evidence="15" key="1">
    <citation type="journal article" date="2022" name="Mol. Ecol. Resour.">
        <title>The complete and closed genome of the facultative generalist Candidatus Endoriftia persephone from deep-sea hydrothermal vents.</title>
        <authorList>
            <person name="de Oliveira A.L."/>
            <person name="Srivastava A."/>
            <person name="Espada-Hinojosa S."/>
            <person name="Bright M."/>
        </authorList>
    </citation>
    <scope>NUCLEOTIDE SEQUENCE</scope>
    <source>
        <strain evidence="15">Tica-EPR-9o50.N</strain>
    </source>
</reference>
<organism evidence="15 16">
    <name type="scientific">Candidatus Endoriftia persephonae</name>
    <dbReference type="NCBI Taxonomy" id="393765"/>
    <lineage>
        <taxon>Bacteria</taxon>
        <taxon>Pseudomonadati</taxon>
        <taxon>Pseudomonadota</taxon>
        <taxon>Gammaproteobacteria</taxon>
        <taxon>Chromatiales</taxon>
        <taxon>Sedimenticolaceae</taxon>
        <taxon>Candidatus Endoriftia</taxon>
    </lineage>
</organism>
<evidence type="ECO:0000256" key="3">
    <source>
        <dbReference type="ARBA" id="ARBA00012071"/>
    </source>
</evidence>
<comment type="similarity">
    <text evidence="13">Belongs to the LpxK family.</text>
</comment>
<proteinExistence type="inferred from homology"/>
<evidence type="ECO:0000256" key="11">
    <source>
        <dbReference type="ARBA" id="ARBA00023098"/>
    </source>
</evidence>
<evidence type="ECO:0000256" key="12">
    <source>
        <dbReference type="ARBA" id="ARBA00029757"/>
    </source>
</evidence>
<dbReference type="Proteomes" id="UP001056649">
    <property type="component" value="Chromosome"/>
</dbReference>
<evidence type="ECO:0000256" key="14">
    <source>
        <dbReference type="SAM" id="Phobius"/>
    </source>
</evidence>
<keyword evidence="5 13" id="KW-0444">Lipid biosynthesis</keyword>
<dbReference type="GO" id="GO:0009245">
    <property type="term" value="P:lipid A biosynthetic process"/>
    <property type="evidence" value="ECO:0007669"/>
    <property type="project" value="UniProtKB-UniRule"/>
</dbReference>
<evidence type="ECO:0000256" key="9">
    <source>
        <dbReference type="ARBA" id="ARBA00022777"/>
    </source>
</evidence>
<dbReference type="NCBIfam" id="TIGR00682">
    <property type="entry name" value="lpxK"/>
    <property type="match status" value="1"/>
</dbReference>
<keyword evidence="6 13" id="KW-0441">Lipid A biosynthesis</keyword>
<feature type="transmembrane region" description="Helical" evidence="14">
    <location>
        <begin position="67"/>
        <end position="92"/>
    </location>
</feature>
<keyword evidence="14" id="KW-0812">Transmembrane</keyword>
<gene>
    <name evidence="13 15" type="primary">lpxK</name>
    <name evidence="15" type="ORF">L0Y14_06985</name>
</gene>
<protein>
    <recommendedName>
        <fullName evidence="4 13">Tetraacyldisaccharide 4'-kinase</fullName>
        <ecNumber evidence="3 13">2.7.1.130</ecNumber>
    </recommendedName>
    <alternativeName>
        <fullName evidence="12 13">Lipid A 4'-kinase</fullName>
    </alternativeName>
</protein>
<evidence type="ECO:0000256" key="2">
    <source>
        <dbReference type="ARBA" id="ARBA00004870"/>
    </source>
</evidence>
<keyword evidence="11 13" id="KW-0443">Lipid metabolism</keyword>
<dbReference type="PANTHER" id="PTHR42724">
    <property type="entry name" value="TETRAACYLDISACCHARIDE 4'-KINASE"/>
    <property type="match status" value="1"/>
</dbReference>
<dbReference type="CDD" id="cd01983">
    <property type="entry name" value="SIMIBI"/>
    <property type="match status" value="1"/>
</dbReference>
<comment type="catalytic activity">
    <reaction evidence="13">
        <text>a lipid A disaccharide + ATP = a lipid IVA + ADP + H(+)</text>
        <dbReference type="Rhea" id="RHEA:67840"/>
        <dbReference type="ChEBI" id="CHEBI:15378"/>
        <dbReference type="ChEBI" id="CHEBI:30616"/>
        <dbReference type="ChEBI" id="CHEBI:176343"/>
        <dbReference type="ChEBI" id="CHEBI:176425"/>
        <dbReference type="ChEBI" id="CHEBI:456216"/>
        <dbReference type="EC" id="2.7.1.130"/>
    </reaction>
</comment>
<evidence type="ECO:0000256" key="4">
    <source>
        <dbReference type="ARBA" id="ARBA00016436"/>
    </source>
</evidence>
<dbReference type="KEGG" id="eps:L0Y14_06985"/>
<keyword evidence="8 13" id="KW-0547">Nucleotide-binding</keyword>
<dbReference type="HAMAP" id="MF_00409">
    <property type="entry name" value="LpxK"/>
    <property type="match status" value="1"/>
</dbReference>
<dbReference type="EC" id="2.7.1.130" evidence="3 13"/>
<dbReference type="GO" id="GO:0009029">
    <property type="term" value="F:lipid-A 4'-kinase activity"/>
    <property type="evidence" value="ECO:0007669"/>
    <property type="project" value="UniProtKB-UniRule"/>
</dbReference>
<keyword evidence="9 13" id="KW-0418">Kinase</keyword>
<dbReference type="Pfam" id="PF02606">
    <property type="entry name" value="LpxK"/>
    <property type="match status" value="1"/>
</dbReference>
<dbReference type="GO" id="GO:0005886">
    <property type="term" value="C:plasma membrane"/>
    <property type="evidence" value="ECO:0007669"/>
    <property type="project" value="TreeGrafter"/>
</dbReference>
<keyword evidence="10 13" id="KW-0067">ATP-binding</keyword>
<dbReference type="InterPro" id="IPR027417">
    <property type="entry name" value="P-loop_NTPase"/>
</dbReference>
<evidence type="ECO:0000256" key="1">
    <source>
        <dbReference type="ARBA" id="ARBA00002274"/>
    </source>
</evidence>
<dbReference type="PANTHER" id="PTHR42724:SF1">
    <property type="entry name" value="TETRAACYLDISACCHARIDE 4'-KINASE, MITOCHONDRIAL-RELATED"/>
    <property type="match status" value="1"/>
</dbReference>
<evidence type="ECO:0000256" key="13">
    <source>
        <dbReference type="HAMAP-Rule" id="MF_00409"/>
    </source>
</evidence>
<sequence>MNLGRKDAVHDSFRGSLGLLRLQRIDHYWQSRNLVSLALVPLSWLFCLIVWLRRLAYRNGLLRQQRLAVPVIVIGNISVGGTGKTPLIVWLARYLMRKGYSPGIITRGYGGAAESWPQAVEPDTPAVEVGDEAVLLRRRTGCPLFAGPERVEAGRALLAQHDCDLLLSDDGLQHYALARDLEIVVVDGVRRFGNGWCLPAGPLRERPARLQSVDLVVSNGAPLSGASQIRVSGSSAINLSGRRRERPLESFRGEPIAAVAGIGNPERFFQTLESRGLEISRHPFADHHPFSREDFCDFEGQTVLMTEKDAVKCESFAGDTFWYVPADTEVDASLQRRIDALIDRLFDGQKTA</sequence>
<name>A0A9J7A2H4_9GAMM</name>
<keyword evidence="14" id="KW-0472">Membrane</keyword>
<evidence type="ECO:0000256" key="10">
    <source>
        <dbReference type="ARBA" id="ARBA00022840"/>
    </source>
</evidence>
<dbReference type="RefSeq" id="WP_005959793.1">
    <property type="nucleotide sequence ID" value="NZ_CP090569.1"/>
</dbReference>
<keyword evidence="14" id="KW-1133">Transmembrane helix</keyword>
<feature type="transmembrane region" description="Helical" evidence="14">
    <location>
        <begin position="34"/>
        <end position="52"/>
    </location>
</feature>
<dbReference type="InterPro" id="IPR003758">
    <property type="entry name" value="LpxK"/>
</dbReference>
<dbReference type="GO" id="GO:0005524">
    <property type="term" value="F:ATP binding"/>
    <property type="evidence" value="ECO:0007669"/>
    <property type="project" value="UniProtKB-UniRule"/>
</dbReference>
<comment type="pathway">
    <text evidence="2 13">Glycolipid biosynthesis; lipid IV(A) biosynthesis; lipid IV(A) from (3R)-3-hydroxytetradecanoyl-[acyl-carrier-protein] and UDP-N-acetyl-alpha-D-glucosamine: step 6/6.</text>
</comment>
<keyword evidence="7 13" id="KW-0808">Transferase</keyword>
<accession>A0A9J7A2H4</accession>
<dbReference type="SUPFAM" id="SSF52540">
    <property type="entry name" value="P-loop containing nucleoside triphosphate hydrolases"/>
    <property type="match status" value="1"/>
</dbReference>
<dbReference type="GO" id="GO:0009244">
    <property type="term" value="P:lipopolysaccharide core region biosynthetic process"/>
    <property type="evidence" value="ECO:0007669"/>
    <property type="project" value="TreeGrafter"/>
</dbReference>
<evidence type="ECO:0000256" key="6">
    <source>
        <dbReference type="ARBA" id="ARBA00022556"/>
    </source>
</evidence>
<evidence type="ECO:0000313" key="15">
    <source>
        <dbReference type="EMBL" id="USF88968.1"/>
    </source>
</evidence>
<evidence type="ECO:0000256" key="8">
    <source>
        <dbReference type="ARBA" id="ARBA00022741"/>
    </source>
</evidence>
<evidence type="ECO:0000256" key="7">
    <source>
        <dbReference type="ARBA" id="ARBA00022679"/>
    </source>
</evidence>
<feature type="binding site" evidence="13">
    <location>
        <begin position="78"/>
        <end position="85"/>
    </location>
    <ligand>
        <name>ATP</name>
        <dbReference type="ChEBI" id="CHEBI:30616"/>
    </ligand>
</feature>
<dbReference type="EMBL" id="CP090569">
    <property type="protein sequence ID" value="USF88968.1"/>
    <property type="molecule type" value="Genomic_DNA"/>
</dbReference>
<evidence type="ECO:0000313" key="16">
    <source>
        <dbReference type="Proteomes" id="UP001056649"/>
    </source>
</evidence>
<keyword evidence="16" id="KW-1185">Reference proteome</keyword>
<comment type="function">
    <text evidence="1 13">Transfers the gamma-phosphate of ATP to the 4'-position of a tetraacyldisaccharide 1-phosphate intermediate (termed DS-1-P) to form tetraacyldisaccharide 1,4'-bis-phosphate (lipid IVA).</text>
</comment>
<evidence type="ECO:0000256" key="5">
    <source>
        <dbReference type="ARBA" id="ARBA00022516"/>
    </source>
</evidence>
<dbReference type="AlphaFoldDB" id="A0A9J7A2H4"/>